<dbReference type="Proteomes" id="UP000271098">
    <property type="component" value="Unassembled WGS sequence"/>
</dbReference>
<evidence type="ECO:0000313" key="1">
    <source>
        <dbReference type="EMBL" id="VDK28495.1"/>
    </source>
</evidence>
<name>A0A3P6PMM3_9BILA</name>
<protein>
    <submittedName>
        <fullName evidence="1">Uncharacterized protein</fullName>
    </submittedName>
</protein>
<dbReference type="OrthoDB" id="5810146at2759"/>
<evidence type="ECO:0000313" key="2">
    <source>
        <dbReference type="Proteomes" id="UP000271098"/>
    </source>
</evidence>
<organism evidence="1 2">
    <name type="scientific">Gongylonema pulchrum</name>
    <dbReference type="NCBI Taxonomy" id="637853"/>
    <lineage>
        <taxon>Eukaryota</taxon>
        <taxon>Metazoa</taxon>
        <taxon>Ecdysozoa</taxon>
        <taxon>Nematoda</taxon>
        <taxon>Chromadorea</taxon>
        <taxon>Rhabditida</taxon>
        <taxon>Spirurina</taxon>
        <taxon>Spiruromorpha</taxon>
        <taxon>Spiruroidea</taxon>
        <taxon>Gongylonematidae</taxon>
        <taxon>Gongylonema</taxon>
    </lineage>
</organism>
<gene>
    <name evidence="1" type="ORF">GPUH_LOCUS669</name>
</gene>
<dbReference type="AlphaFoldDB" id="A0A3P6PMM3"/>
<dbReference type="EMBL" id="UYRT01000642">
    <property type="protein sequence ID" value="VDK28495.1"/>
    <property type="molecule type" value="Genomic_DNA"/>
</dbReference>
<reference evidence="1 2" key="1">
    <citation type="submission" date="2018-11" db="EMBL/GenBank/DDBJ databases">
        <authorList>
            <consortium name="Pathogen Informatics"/>
        </authorList>
    </citation>
    <scope>NUCLEOTIDE SEQUENCE [LARGE SCALE GENOMIC DNA]</scope>
</reference>
<dbReference type="PANTHER" id="PTHR45816:SF4">
    <property type="entry name" value="RYR_IP3R HOMOLOGY ASSOCIATED DOMAIN-CONTAINING PROTEIN"/>
    <property type="match status" value="1"/>
</dbReference>
<dbReference type="GO" id="GO:0006816">
    <property type="term" value="P:calcium ion transport"/>
    <property type="evidence" value="ECO:0007669"/>
    <property type="project" value="InterPro"/>
</dbReference>
<keyword evidence="2" id="KW-1185">Reference proteome</keyword>
<proteinExistence type="predicted"/>
<dbReference type="InterPro" id="IPR015925">
    <property type="entry name" value="Ryanodine_IP3_receptor"/>
</dbReference>
<dbReference type="PANTHER" id="PTHR45816">
    <property type="entry name" value="MIR DOMAIN-CONTAINING PROTEIN"/>
    <property type="match status" value="1"/>
</dbReference>
<sequence>MLLAVMESRHDVDNAERVLMNMNHMTSGPKQLVEAIKMAYEMAESKQFAISKIRRDFETSCSTAKSKPKTNAPDITVQDNFIGSYPSSTSSSIVDPREVGHNIFILASQLSRHNEELRMALEPENHKDAMTSQALSYYKQHTAQIEIVRCDRKIERVVFPIHTICKYLTPETKLSILLETEQDAQGSKIGSISVTVQSA</sequence>
<accession>A0A3P6PMM3</accession>